<dbReference type="Gene3D" id="1.10.10.10">
    <property type="entry name" value="Winged helix-like DNA-binding domain superfamily/Winged helix DNA-binding domain"/>
    <property type="match status" value="1"/>
</dbReference>
<dbReference type="SMART" id="SM00421">
    <property type="entry name" value="HTH_LUXR"/>
    <property type="match status" value="1"/>
</dbReference>
<name>A0ABZ1YTG4_9NOCA</name>
<evidence type="ECO:0000259" key="1">
    <source>
        <dbReference type="PROSITE" id="PS50043"/>
    </source>
</evidence>
<dbReference type="InterPro" id="IPR036388">
    <property type="entry name" value="WH-like_DNA-bd_sf"/>
</dbReference>
<dbReference type="RefSeq" id="WP_329409971.1">
    <property type="nucleotide sequence ID" value="NZ_CP109441.1"/>
</dbReference>
<evidence type="ECO:0000313" key="3">
    <source>
        <dbReference type="EMBL" id="WUV46321.1"/>
    </source>
</evidence>
<dbReference type="SUPFAM" id="SSF109604">
    <property type="entry name" value="HD-domain/PDEase-like"/>
    <property type="match status" value="2"/>
</dbReference>
<accession>A0ABZ1YTG4</accession>
<feature type="domain" description="HD-GYP" evidence="2">
    <location>
        <begin position="258"/>
        <end position="454"/>
    </location>
</feature>
<dbReference type="PANTHER" id="PTHR45228">
    <property type="entry name" value="CYCLIC DI-GMP PHOSPHODIESTERASE TM_0186-RELATED"/>
    <property type="match status" value="1"/>
</dbReference>
<feature type="domain" description="HTH luxR-type" evidence="1">
    <location>
        <begin position="449"/>
        <end position="514"/>
    </location>
</feature>
<organism evidence="3 4">
    <name type="scientific">Nocardia vinacea</name>
    <dbReference type="NCBI Taxonomy" id="96468"/>
    <lineage>
        <taxon>Bacteria</taxon>
        <taxon>Bacillati</taxon>
        <taxon>Actinomycetota</taxon>
        <taxon>Actinomycetes</taxon>
        <taxon>Mycobacteriales</taxon>
        <taxon>Nocardiaceae</taxon>
        <taxon>Nocardia</taxon>
    </lineage>
</organism>
<dbReference type="PROSITE" id="PS50043">
    <property type="entry name" value="HTH_LUXR_2"/>
    <property type="match status" value="1"/>
</dbReference>
<dbReference type="InterPro" id="IPR003607">
    <property type="entry name" value="HD/PDEase_dom"/>
</dbReference>
<gene>
    <name evidence="3" type="ORF">OG563_45955</name>
</gene>
<dbReference type="PROSITE" id="PS51832">
    <property type="entry name" value="HD_GYP"/>
    <property type="match status" value="2"/>
</dbReference>
<dbReference type="InterPro" id="IPR052020">
    <property type="entry name" value="Cyclic_di-GMP/3'3'-cGAMP_PDE"/>
</dbReference>
<dbReference type="SMART" id="SM00471">
    <property type="entry name" value="HDc"/>
    <property type="match status" value="1"/>
</dbReference>
<protein>
    <submittedName>
        <fullName evidence="3">HD domain-containing protein</fullName>
    </submittedName>
</protein>
<dbReference type="PRINTS" id="PR00038">
    <property type="entry name" value="HTHLUXR"/>
</dbReference>
<dbReference type="CDD" id="cd06170">
    <property type="entry name" value="LuxR_C_like"/>
    <property type="match status" value="1"/>
</dbReference>
<dbReference type="Proteomes" id="UP001432062">
    <property type="component" value="Chromosome"/>
</dbReference>
<keyword evidence="4" id="KW-1185">Reference proteome</keyword>
<reference evidence="3" key="1">
    <citation type="submission" date="2022-10" db="EMBL/GenBank/DDBJ databases">
        <title>The complete genomes of actinobacterial strains from the NBC collection.</title>
        <authorList>
            <person name="Joergensen T.S."/>
            <person name="Alvarez Arevalo M."/>
            <person name="Sterndorff E.B."/>
            <person name="Faurdal D."/>
            <person name="Vuksanovic O."/>
            <person name="Mourched A.-S."/>
            <person name="Charusanti P."/>
            <person name="Shaw S."/>
            <person name="Blin K."/>
            <person name="Weber T."/>
        </authorList>
    </citation>
    <scope>NUCLEOTIDE SEQUENCE</scope>
    <source>
        <strain evidence="3">NBC_01482</strain>
    </source>
</reference>
<evidence type="ECO:0000313" key="4">
    <source>
        <dbReference type="Proteomes" id="UP001432062"/>
    </source>
</evidence>
<dbReference type="PANTHER" id="PTHR45228:SF5">
    <property type="entry name" value="CYCLIC DI-GMP PHOSPHODIESTERASE VC_1348-RELATED"/>
    <property type="match status" value="1"/>
</dbReference>
<evidence type="ECO:0000259" key="2">
    <source>
        <dbReference type="PROSITE" id="PS51832"/>
    </source>
</evidence>
<dbReference type="EMBL" id="CP109441">
    <property type="protein sequence ID" value="WUV46321.1"/>
    <property type="molecule type" value="Genomic_DNA"/>
</dbReference>
<dbReference type="Gene3D" id="1.10.3210.10">
    <property type="entry name" value="Hypothetical protein af1432"/>
    <property type="match status" value="2"/>
</dbReference>
<proteinExistence type="predicted"/>
<dbReference type="InterPro" id="IPR016032">
    <property type="entry name" value="Sig_transdc_resp-reg_C-effctor"/>
</dbReference>
<sequence length="523" mass="55672">MTRDARDSGVSLAALLAAFSFAMDLGLGQPMAHVLRSWRLASRLGERVGLSAEERSDLYYTAVLAWTGCVADAPEVAAWFGDDIAFRADSYKLDLRGVSGAVFFLSHAGSTGPFVQRVRKTVTIAAKGGRDIERGLMSHCLTTSTMAERLGLGPAVGDSLRQFFARWDGKGVPGGVAGERIGLGMRLFHLADVVEVLHRSAGIDAAIEVARSRRGTQFDPAVVDAFCASARDLLADVEVEPDYGELIAADPALRRHLTGAELDSALEVIADFTDLRSPYRAGHSRGVADLAGRAAAVAGLPEADITVVRRAALLHDIGLHGVPATILDKPGALSVTELERLRMSSYYTERVLARPAALSRIGAIAALAYERLDGSGAHRGLTGPSIPVSARLLAAADTYRAMTEPRPYRDPLLPKQILAELRAEVRRGRLDAGAVDAVLEAAGQPRHRHRSGPDGLTPRELEVLVLIARGGSTRHVARTLGITPKTAGTHIERIYAKTGSSTRATATLYAVQHGLLDTLAADS</sequence>
<dbReference type="CDD" id="cd00077">
    <property type="entry name" value="HDc"/>
    <property type="match status" value="1"/>
</dbReference>
<dbReference type="SUPFAM" id="SSF46894">
    <property type="entry name" value="C-terminal effector domain of the bipartite response regulators"/>
    <property type="match status" value="1"/>
</dbReference>
<dbReference type="Pfam" id="PF00196">
    <property type="entry name" value="GerE"/>
    <property type="match status" value="1"/>
</dbReference>
<dbReference type="InterPro" id="IPR000792">
    <property type="entry name" value="Tscrpt_reg_LuxR_C"/>
</dbReference>
<feature type="domain" description="HD-GYP" evidence="2">
    <location>
        <begin position="27"/>
        <end position="242"/>
    </location>
</feature>
<dbReference type="Pfam" id="PF13487">
    <property type="entry name" value="HD_5"/>
    <property type="match status" value="1"/>
</dbReference>
<dbReference type="InterPro" id="IPR037522">
    <property type="entry name" value="HD_GYP_dom"/>
</dbReference>